<dbReference type="EMBL" id="LXQA011060519">
    <property type="protein sequence ID" value="MCI83162.1"/>
    <property type="molecule type" value="Genomic_DNA"/>
</dbReference>
<comment type="caution">
    <text evidence="3">The sequence shown here is derived from an EMBL/GenBank/DDBJ whole genome shotgun (WGS) entry which is preliminary data.</text>
</comment>
<evidence type="ECO:0000256" key="2">
    <source>
        <dbReference type="SAM" id="Phobius"/>
    </source>
</evidence>
<proteinExistence type="predicted"/>
<keyword evidence="2" id="KW-0812">Transmembrane</keyword>
<keyword evidence="2" id="KW-0472">Membrane</keyword>
<keyword evidence="4" id="KW-1185">Reference proteome</keyword>
<evidence type="ECO:0000313" key="3">
    <source>
        <dbReference type="EMBL" id="MCI83162.1"/>
    </source>
</evidence>
<accession>A0A392V6S4</accession>
<protein>
    <submittedName>
        <fullName evidence="3">Sucrose transport protein SUF1</fullName>
    </submittedName>
</protein>
<feature type="region of interest" description="Disordered" evidence="1">
    <location>
        <begin position="1"/>
        <end position="21"/>
    </location>
</feature>
<feature type="non-terminal residue" evidence="3">
    <location>
        <position position="41"/>
    </location>
</feature>
<dbReference type="Proteomes" id="UP000265520">
    <property type="component" value="Unassembled WGS sequence"/>
</dbReference>
<evidence type="ECO:0000256" key="1">
    <source>
        <dbReference type="SAM" id="MobiDB-lite"/>
    </source>
</evidence>
<evidence type="ECO:0000313" key="4">
    <source>
        <dbReference type="Proteomes" id="UP000265520"/>
    </source>
</evidence>
<keyword evidence="2" id="KW-1133">Transmembrane helix</keyword>
<organism evidence="3 4">
    <name type="scientific">Trifolium medium</name>
    <dbReference type="NCBI Taxonomy" id="97028"/>
    <lineage>
        <taxon>Eukaryota</taxon>
        <taxon>Viridiplantae</taxon>
        <taxon>Streptophyta</taxon>
        <taxon>Embryophyta</taxon>
        <taxon>Tracheophyta</taxon>
        <taxon>Spermatophyta</taxon>
        <taxon>Magnoliopsida</taxon>
        <taxon>eudicotyledons</taxon>
        <taxon>Gunneridae</taxon>
        <taxon>Pentapetalae</taxon>
        <taxon>rosids</taxon>
        <taxon>fabids</taxon>
        <taxon>Fabales</taxon>
        <taxon>Fabaceae</taxon>
        <taxon>Papilionoideae</taxon>
        <taxon>50 kb inversion clade</taxon>
        <taxon>NPAAA clade</taxon>
        <taxon>Hologalegina</taxon>
        <taxon>IRL clade</taxon>
        <taxon>Trifolieae</taxon>
        <taxon>Trifolium</taxon>
    </lineage>
</organism>
<dbReference type="AlphaFoldDB" id="A0A392V6S4"/>
<name>A0A392V6S4_9FABA</name>
<feature type="transmembrane region" description="Helical" evidence="2">
    <location>
        <begin position="21"/>
        <end position="40"/>
    </location>
</feature>
<reference evidence="3 4" key="1">
    <citation type="journal article" date="2018" name="Front. Plant Sci.">
        <title>Red Clover (Trifolium pratense) and Zigzag Clover (T. medium) - A Picture of Genomic Similarities and Differences.</title>
        <authorList>
            <person name="Dluhosova J."/>
            <person name="Istvanek J."/>
            <person name="Nedelnik J."/>
            <person name="Repkova J."/>
        </authorList>
    </citation>
    <scope>NUCLEOTIDE SEQUENCE [LARGE SCALE GENOMIC DNA]</scope>
    <source>
        <strain evidence="4">cv. 10/8</strain>
        <tissue evidence="3">Leaf</tissue>
    </source>
</reference>
<sequence>MTLLITKEAQHESHIGGKRTPSAGINAAVFVFFAVLGVPLA</sequence>